<evidence type="ECO:0000256" key="6">
    <source>
        <dbReference type="ARBA" id="ARBA00022989"/>
    </source>
</evidence>
<evidence type="ECO:0000313" key="11">
    <source>
        <dbReference type="EMBL" id="VDN53265.1"/>
    </source>
</evidence>
<dbReference type="GO" id="GO:0006862">
    <property type="term" value="P:nucleotide transport"/>
    <property type="evidence" value="ECO:0007669"/>
    <property type="project" value="InterPro"/>
</dbReference>
<reference evidence="14" key="1">
    <citation type="submission" date="2017-02" db="UniProtKB">
        <authorList>
            <consortium name="WormBaseParasite"/>
        </authorList>
    </citation>
    <scope>IDENTIFICATION</scope>
</reference>
<keyword evidence="7 8" id="KW-0472">Membrane</keyword>
<keyword evidence="6 10" id="KW-1133">Transmembrane helix</keyword>
<evidence type="ECO:0000256" key="4">
    <source>
        <dbReference type="ARBA" id="ARBA00022692"/>
    </source>
</evidence>
<dbReference type="STRING" id="318479.A0A0N4UNS1"/>
<keyword evidence="13" id="KW-1185">Reference proteome</keyword>
<feature type="repeat" description="Solcar" evidence="8">
    <location>
        <begin position="93"/>
        <end position="176"/>
    </location>
</feature>
<dbReference type="GO" id="GO:0016020">
    <property type="term" value="C:membrane"/>
    <property type="evidence" value="ECO:0007669"/>
    <property type="project" value="UniProtKB-SubCell"/>
</dbReference>
<keyword evidence="4 8" id="KW-0812">Transmembrane</keyword>
<dbReference type="OrthoDB" id="428293at2759"/>
<evidence type="ECO:0000256" key="3">
    <source>
        <dbReference type="ARBA" id="ARBA00022448"/>
    </source>
</evidence>
<comment type="similarity">
    <text evidence="2 9">Belongs to the mitochondrial carrier (TC 2.A.29) family.</text>
</comment>
<dbReference type="SUPFAM" id="SSF103506">
    <property type="entry name" value="Mitochondrial carrier"/>
    <property type="match status" value="1"/>
</dbReference>
<comment type="subcellular location">
    <subcellularLocation>
        <location evidence="1">Membrane</location>
        <topology evidence="1">Multi-pass membrane protein</topology>
    </subcellularLocation>
</comment>
<keyword evidence="3 9" id="KW-0813">Transport</keyword>
<dbReference type="EMBL" id="UYYG01000116">
    <property type="protein sequence ID" value="VDN53265.1"/>
    <property type="molecule type" value="Genomic_DNA"/>
</dbReference>
<dbReference type="PANTHER" id="PTHR45683">
    <property type="entry name" value="MITOCHONDRIAL NICOTINAMIDE ADENINE DINUCLEOTIDE TRANSPORTER 1-RELATED-RELATED"/>
    <property type="match status" value="1"/>
</dbReference>
<reference evidence="11 13" key="2">
    <citation type="submission" date="2018-11" db="EMBL/GenBank/DDBJ databases">
        <authorList>
            <consortium name="Pathogen Informatics"/>
        </authorList>
    </citation>
    <scope>NUCLEOTIDE SEQUENCE [LARGE SCALE GENOMIC DNA]</scope>
</reference>
<feature type="repeat" description="Solcar" evidence="8">
    <location>
        <begin position="182"/>
        <end position="255"/>
    </location>
</feature>
<evidence type="ECO:0000256" key="2">
    <source>
        <dbReference type="ARBA" id="ARBA00006375"/>
    </source>
</evidence>
<evidence type="ECO:0000313" key="12">
    <source>
        <dbReference type="Proteomes" id="UP000038040"/>
    </source>
</evidence>
<proteinExistence type="inferred from homology"/>
<evidence type="ECO:0000256" key="5">
    <source>
        <dbReference type="ARBA" id="ARBA00022737"/>
    </source>
</evidence>
<dbReference type="WBParaSite" id="DME_0000957101-mRNA-1">
    <property type="protein sequence ID" value="DME_0000957101-mRNA-1"/>
    <property type="gene ID" value="DME_0000957101"/>
</dbReference>
<organism evidence="12 14">
    <name type="scientific">Dracunculus medinensis</name>
    <name type="common">Guinea worm</name>
    <dbReference type="NCBI Taxonomy" id="318479"/>
    <lineage>
        <taxon>Eukaryota</taxon>
        <taxon>Metazoa</taxon>
        <taxon>Ecdysozoa</taxon>
        <taxon>Nematoda</taxon>
        <taxon>Chromadorea</taxon>
        <taxon>Rhabditida</taxon>
        <taxon>Spirurina</taxon>
        <taxon>Dracunculoidea</taxon>
        <taxon>Dracunculidae</taxon>
        <taxon>Dracunculus</taxon>
    </lineage>
</organism>
<evidence type="ECO:0000256" key="1">
    <source>
        <dbReference type="ARBA" id="ARBA00004141"/>
    </source>
</evidence>
<dbReference type="Pfam" id="PF00153">
    <property type="entry name" value="Mito_carr"/>
    <property type="match status" value="3"/>
</dbReference>
<evidence type="ECO:0000313" key="13">
    <source>
        <dbReference type="Proteomes" id="UP000274756"/>
    </source>
</evidence>
<dbReference type="Gene3D" id="1.50.40.10">
    <property type="entry name" value="Mitochondrial carrier domain"/>
    <property type="match status" value="2"/>
</dbReference>
<evidence type="ECO:0000256" key="7">
    <source>
        <dbReference type="ARBA" id="ARBA00023136"/>
    </source>
</evidence>
<accession>A0A0N4UNS1</accession>
<dbReference type="Proteomes" id="UP000038040">
    <property type="component" value="Unplaced"/>
</dbReference>
<gene>
    <name evidence="11" type="ORF">DME_LOCUS3238</name>
</gene>
<evidence type="ECO:0000256" key="10">
    <source>
        <dbReference type="SAM" id="Phobius"/>
    </source>
</evidence>
<evidence type="ECO:0000313" key="14">
    <source>
        <dbReference type="WBParaSite" id="DME_0000957101-mRNA-1"/>
    </source>
</evidence>
<evidence type="ECO:0000256" key="8">
    <source>
        <dbReference type="PROSITE-ProRule" id="PRU00282"/>
    </source>
</evidence>
<keyword evidence="5" id="KW-0677">Repeat</keyword>
<protein>
    <submittedName>
        <fullName evidence="14">Mitochondrial carrier protein</fullName>
    </submittedName>
</protein>
<dbReference type="InterPro" id="IPR018108">
    <property type="entry name" value="MCP_transmembrane"/>
</dbReference>
<feature type="transmembrane region" description="Helical" evidence="10">
    <location>
        <begin position="78"/>
        <end position="97"/>
    </location>
</feature>
<dbReference type="InterPro" id="IPR044712">
    <property type="entry name" value="SLC25A32-like"/>
</dbReference>
<dbReference type="Proteomes" id="UP000274756">
    <property type="component" value="Unassembled WGS sequence"/>
</dbReference>
<dbReference type="PROSITE" id="PS50920">
    <property type="entry name" value="SOLCAR"/>
    <property type="match status" value="3"/>
</dbReference>
<sequence>MATNFEHFIGGFAGGIASTLVCHPLDLLKIRFSANEGKRCRPQYSGYLDAVKNIYRVEGLRGLYRGLSPNLTGAALSYGFYFQFYFLFIVYFVLYLYSYHIMKSKSLTNPIWLSKTRLCLQYEIQSDKKYSGMVNCIYSTARNDGIKSLYKGFLPGLFGTSHGALQFMLYNYFKNIRFKELQVTFEYLLFSAGSKIIATSATFPYQVLRTLKNLDSSQLIPEGIRGFYKGLLAGNLRQLPAAIVIFLTYENVRHIIRNS</sequence>
<evidence type="ECO:0000256" key="9">
    <source>
        <dbReference type="RuleBase" id="RU000488"/>
    </source>
</evidence>
<dbReference type="GO" id="GO:0055085">
    <property type="term" value="P:transmembrane transport"/>
    <property type="evidence" value="ECO:0007669"/>
    <property type="project" value="InterPro"/>
</dbReference>
<dbReference type="InterPro" id="IPR023395">
    <property type="entry name" value="MCP_dom_sf"/>
</dbReference>
<dbReference type="AlphaFoldDB" id="A0A0N4UNS1"/>
<name>A0A0N4UNS1_DRAME</name>
<feature type="repeat" description="Solcar" evidence="8">
    <location>
        <begin position="2"/>
        <end position="91"/>
    </location>
</feature>